<feature type="transmembrane region" description="Helical" evidence="2">
    <location>
        <begin position="47"/>
        <end position="64"/>
    </location>
</feature>
<protein>
    <submittedName>
        <fullName evidence="4">Tetratricopeptide repeat protein</fullName>
    </submittedName>
</protein>
<keyword evidence="1" id="KW-0802">TPR repeat</keyword>
<dbReference type="InterPro" id="IPR038765">
    <property type="entry name" value="Papain-like_cys_pep_sf"/>
</dbReference>
<feature type="transmembrane region" description="Helical" evidence="2">
    <location>
        <begin position="108"/>
        <end position="131"/>
    </location>
</feature>
<dbReference type="PANTHER" id="PTHR42736:SF1">
    <property type="entry name" value="PROTEIN-GLUTAMINE GAMMA-GLUTAMYLTRANSFERASE"/>
    <property type="match status" value="1"/>
</dbReference>
<dbReference type="InterPro" id="IPR002931">
    <property type="entry name" value="Transglutaminase-like"/>
</dbReference>
<name>A0A7C3E819_9SPIR</name>
<evidence type="ECO:0000259" key="3">
    <source>
        <dbReference type="SMART" id="SM00460"/>
    </source>
</evidence>
<gene>
    <name evidence="4" type="ORF">ENS59_11605</name>
</gene>
<comment type="caution">
    <text evidence="4">The sequence shown here is derived from an EMBL/GenBank/DDBJ whole genome shotgun (WGS) entry which is preliminary data.</text>
</comment>
<evidence type="ECO:0000313" key="4">
    <source>
        <dbReference type="EMBL" id="HFH30131.1"/>
    </source>
</evidence>
<feature type="repeat" description="TPR" evidence="1">
    <location>
        <begin position="834"/>
        <end position="867"/>
    </location>
</feature>
<dbReference type="InterPro" id="IPR019734">
    <property type="entry name" value="TPR_rpt"/>
</dbReference>
<dbReference type="Pfam" id="PF13432">
    <property type="entry name" value="TPR_16"/>
    <property type="match status" value="2"/>
</dbReference>
<keyword evidence="2" id="KW-1133">Transmembrane helix</keyword>
<dbReference type="SMART" id="SM00028">
    <property type="entry name" value="TPR"/>
    <property type="match status" value="6"/>
</dbReference>
<dbReference type="Gene3D" id="3.10.620.30">
    <property type="match status" value="1"/>
</dbReference>
<evidence type="ECO:0000256" key="2">
    <source>
        <dbReference type="SAM" id="Phobius"/>
    </source>
</evidence>
<dbReference type="PROSITE" id="PS50005">
    <property type="entry name" value="TPR"/>
    <property type="match status" value="2"/>
</dbReference>
<feature type="transmembrane region" description="Helical" evidence="2">
    <location>
        <begin position="21"/>
        <end position="41"/>
    </location>
</feature>
<dbReference type="InterPro" id="IPR052901">
    <property type="entry name" value="Bact_TGase-like"/>
</dbReference>
<feature type="domain" description="Transglutaminase-like" evidence="3">
    <location>
        <begin position="455"/>
        <end position="526"/>
    </location>
</feature>
<reference evidence="4" key="1">
    <citation type="journal article" date="2020" name="mSystems">
        <title>Genome- and Community-Level Interaction Insights into Carbon Utilization and Element Cycling Functions of Hydrothermarchaeota in Hydrothermal Sediment.</title>
        <authorList>
            <person name="Zhou Z."/>
            <person name="Liu Y."/>
            <person name="Xu W."/>
            <person name="Pan J."/>
            <person name="Luo Z.H."/>
            <person name="Li M."/>
        </authorList>
    </citation>
    <scope>NUCLEOTIDE SEQUENCE [LARGE SCALE GENOMIC DNA]</scope>
    <source>
        <strain evidence="4">SpSt-503</strain>
    </source>
</reference>
<feature type="transmembrane region" description="Helical" evidence="2">
    <location>
        <begin position="200"/>
        <end position="218"/>
    </location>
</feature>
<keyword evidence="2" id="KW-0812">Transmembrane</keyword>
<sequence length="1331" mass="154352">MKPLPAITDKSMEYKYPPLASTILYTCSIGLILIHLQRLAIPIASPAYYISALGIGFALGLLSLRIQHPRMRWKMLFLFLFPWLIKGFVLAVSFLIPPKSVRFDRQLLFFNRNFLVALFPFYWMTLSTVMAGKSFRALHWNRILNGLFLLCLFLVIKSRQFSFYTWPTEMLSLFALILLLQFVSLLLAFPLRNSLSQRSFLSVLLLLLIFSTLTVLLMRKPAEEQATEQGGGLIKPDLFRFDFSQFLRLESEISLKEDLVLIVHKDPEDSHIFIRRYILSGYDTKKGFYREPLKDEAEHPQELPPAELALPIPQWRDRRSTEQEYFLINFDPSAFIAMNTPRLISPLKTWDTTSFSSAYRVLSETSEAMPFELLDAVSDKDYAKTNAGLTEQEYQWYTNYGKDQRIKDLGDRITEGLQLYWEKVQAIYEYLKNGDYRYSLKPGIASDGDQLGRFLFDTKRGYCSYFAFSMALLLRSQGIPARVAVGFFIDPDSGAFNYYPILSNMAHAWVEVFFPGYGWIEYDPTTSFLAEGETFRFSQGAQQQTFERLLGEILQNRDKLALMSRETATPAPKGITEMIRSTGRWLKQRWPGVVVFLYLIAMIFLRYGYFFLYWFHRVVRRKSRQSAKLCFTHSLRILRLAGIYRPKQARIQSLQDQVQNIEQSQEIAITPLFRLYQEALFSSPNHSITESSLQEAYTQFIGSYKKQIPLARRIFAQVFPFVTMAIPPKQSRHKVFLLILLTTSIIQGRSSLIAQSTSELIQNNTAQEILTQAQELRQAERWEKAIEILQKGEKLFPADSHFPAELGSIYLNRGLYTLAWNEYRRAETLDPDNAELWYELSSVAGRLNKNDESIQYLQRILARDPNNKDAIGDLSWMYFKTHRLSEGEQLLTEALDRLGPDQGLEMTLATIYSDQYRYEDAKASYMKAIKHAEKNGFKLFLAVAYYNLSILESRFYRYADAFNSTHLSLQYTERASGHLARGELYQRRLDFTKAHGEYLAAYELDTSPLSKINMAQLYQQAGNLTDAKTYAENTLQQSDLSWMINYGTDIDRYKKDLHQILYDTYRGLANEEHLRYKANLWQEINSLIGWMQYRFQQIWQEQLLTYYTLEAADAYGVENQKLDALIHYYLALQRYPWRAKPYLEEAMKYETSLIEASRPTYLYEMGKLEQKAELILQAINQFDPVWERDMIADAYAELAKIYQNQGKIDESQASIEALYALNRGALLQRGLKLPINLEIQGNFVTASEQAGYRRAITAIVSHSGLQILTSKESRFRLIIIRQSDGIRAELRDTLKGAVLRERTIAIPNLTSESRQRISLELQKTLFSELGQ</sequence>
<feature type="transmembrane region" description="Helical" evidence="2">
    <location>
        <begin position="590"/>
        <end position="615"/>
    </location>
</feature>
<evidence type="ECO:0000256" key="1">
    <source>
        <dbReference type="PROSITE-ProRule" id="PRU00339"/>
    </source>
</evidence>
<feature type="transmembrane region" description="Helical" evidence="2">
    <location>
        <begin position="170"/>
        <end position="188"/>
    </location>
</feature>
<proteinExistence type="predicted"/>
<dbReference type="SUPFAM" id="SSF54001">
    <property type="entry name" value="Cysteine proteinases"/>
    <property type="match status" value="1"/>
</dbReference>
<dbReference type="PANTHER" id="PTHR42736">
    <property type="entry name" value="PROTEIN-GLUTAMINE GAMMA-GLUTAMYLTRANSFERASE"/>
    <property type="match status" value="1"/>
</dbReference>
<accession>A0A7C3E819</accession>
<dbReference type="Gene3D" id="1.25.40.10">
    <property type="entry name" value="Tetratricopeptide repeat domain"/>
    <property type="match status" value="2"/>
</dbReference>
<dbReference type="Pfam" id="PF01841">
    <property type="entry name" value="Transglut_core"/>
    <property type="match status" value="1"/>
</dbReference>
<feature type="transmembrane region" description="Helical" evidence="2">
    <location>
        <begin position="76"/>
        <end position="96"/>
    </location>
</feature>
<dbReference type="SMART" id="SM00460">
    <property type="entry name" value="TGc"/>
    <property type="match status" value="1"/>
</dbReference>
<dbReference type="SUPFAM" id="SSF48452">
    <property type="entry name" value="TPR-like"/>
    <property type="match status" value="2"/>
</dbReference>
<dbReference type="EMBL" id="DSVL01000358">
    <property type="protein sequence ID" value="HFH30131.1"/>
    <property type="molecule type" value="Genomic_DNA"/>
</dbReference>
<feature type="transmembrane region" description="Helical" evidence="2">
    <location>
        <begin position="143"/>
        <end position="164"/>
    </location>
</feature>
<keyword evidence="2" id="KW-0472">Membrane</keyword>
<organism evidence="4">
    <name type="scientific">Gracilinema caldarium</name>
    <dbReference type="NCBI Taxonomy" id="215591"/>
    <lineage>
        <taxon>Bacteria</taxon>
        <taxon>Pseudomonadati</taxon>
        <taxon>Spirochaetota</taxon>
        <taxon>Spirochaetia</taxon>
        <taxon>Spirochaetales</taxon>
        <taxon>Breznakiellaceae</taxon>
        <taxon>Gracilinema</taxon>
    </lineage>
</organism>
<dbReference type="InterPro" id="IPR011990">
    <property type="entry name" value="TPR-like_helical_dom_sf"/>
</dbReference>
<dbReference type="Pfam" id="PF13181">
    <property type="entry name" value="TPR_8"/>
    <property type="match status" value="2"/>
</dbReference>
<feature type="repeat" description="TPR" evidence="1">
    <location>
        <begin position="800"/>
        <end position="833"/>
    </location>
</feature>